<evidence type="ECO:0000259" key="1">
    <source>
        <dbReference type="Pfam" id="PF00149"/>
    </source>
</evidence>
<dbReference type="EC" id="3.1.3.16" evidence="2"/>
<dbReference type="SUPFAM" id="SSF56300">
    <property type="entry name" value="Metallo-dependent phosphatases"/>
    <property type="match status" value="1"/>
</dbReference>
<dbReference type="PANTHER" id="PTHR42850:SF4">
    <property type="entry name" value="ZINC-DEPENDENT ENDOPOLYPHOSPHATASE"/>
    <property type="match status" value="1"/>
</dbReference>
<gene>
    <name evidence="2" type="ORF">J2S11_003323</name>
</gene>
<accession>A0ABT9W2B8</accession>
<keyword evidence="3" id="KW-1185">Reference proteome</keyword>
<feature type="domain" description="Calcineurin-like phosphoesterase" evidence="1">
    <location>
        <begin position="3"/>
        <end position="211"/>
    </location>
</feature>
<dbReference type="EMBL" id="JAUSTY010000015">
    <property type="protein sequence ID" value="MDQ0167398.1"/>
    <property type="molecule type" value="Genomic_DNA"/>
</dbReference>
<dbReference type="Pfam" id="PF00149">
    <property type="entry name" value="Metallophos"/>
    <property type="match status" value="1"/>
</dbReference>
<keyword evidence="2" id="KW-0378">Hydrolase</keyword>
<dbReference type="GO" id="GO:0004722">
    <property type="term" value="F:protein serine/threonine phosphatase activity"/>
    <property type="evidence" value="ECO:0007669"/>
    <property type="project" value="UniProtKB-EC"/>
</dbReference>
<dbReference type="Gene3D" id="3.60.21.10">
    <property type="match status" value="1"/>
</dbReference>
<dbReference type="RefSeq" id="WP_307396285.1">
    <property type="nucleotide sequence ID" value="NZ_BAAADK010000002.1"/>
</dbReference>
<dbReference type="InterPro" id="IPR050126">
    <property type="entry name" value="Ap4A_hydrolase"/>
</dbReference>
<dbReference type="InterPro" id="IPR029052">
    <property type="entry name" value="Metallo-depent_PP-like"/>
</dbReference>
<comment type="caution">
    <text evidence="2">The sequence shown here is derived from an EMBL/GenBank/DDBJ whole genome shotgun (WGS) entry which is preliminary data.</text>
</comment>
<reference evidence="2 3" key="1">
    <citation type="submission" date="2023-07" db="EMBL/GenBank/DDBJ databases">
        <title>Genomic Encyclopedia of Type Strains, Phase IV (KMG-IV): sequencing the most valuable type-strain genomes for metagenomic binning, comparative biology and taxonomic classification.</title>
        <authorList>
            <person name="Goeker M."/>
        </authorList>
    </citation>
    <scope>NUCLEOTIDE SEQUENCE [LARGE SCALE GENOMIC DNA]</scope>
    <source>
        <strain evidence="2 3">DSM 12751</strain>
    </source>
</reference>
<protein>
    <submittedName>
        <fullName evidence="2">Serine/threonine protein phosphatase 1</fullName>
        <ecNumber evidence="2">3.1.3.16</ecNumber>
    </submittedName>
</protein>
<dbReference type="PANTHER" id="PTHR42850">
    <property type="entry name" value="METALLOPHOSPHOESTERASE"/>
    <property type="match status" value="1"/>
</dbReference>
<dbReference type="CDD" id="cd00144">
    <property type="entry name" value="MPP_PPP_family"/>
    <property type="match status" value="1"/>
</dbReference>
<proteinExistence type="predicted"/>
<evidence type="ECO:0000313" key="3">
    <source>
        <dbReference type="Proteomes" id="UP001235840"/>
    </source>
</evidence>
<dbReference type="Proteomes" id="UP001235840">
    <property type="component" value="Unassembled WGS sequence"/>
</dbReference>
<sequence length="232" mass="26720">MKRILAISDIHGKFEEFMDLLEIVEYSAKQDQLILLGDYTDRGADSKEVVEHVMDLVKNGAIALRGNHDQMLLDWLETGEADRFIRNGGLMTVKSYCGSNYEQEQLEEARNMILKKFAVHVDFMSKLPYYHETEKYIFVHAGINPAYADWKETPEHEMIWIREVFFNYPTNVSKKIVFGHTSTIHLHESKEVWFAQDKIGIDGGCVYGHQLNCLEISELGYKTYAVSSKITG</sequence>
<evidence type="ECO:0000313" key="2">
    <source>
        <dbReference type="EMBL" id="MDQ0167398.1"/>
    </source>
</evidence>
<organism evidence="2 3">
    <name type="scientific">Caldalkalibacillus horti</name>
    <dbReference type="NCBI Taxonomy" id="77523"/>
    <lineage>
        <taxon>Bacteria</taxon>
        <taxon>Bacillati</taxon>
        <taxon>Bacillota</taxon>
        <taxon>Bacilli</taxon>
        <taxon>Bacillales</taxon>
        <taxon>Bacillaceae</taxon>
        <taxon>Caldalkalibacillus</taxon>
    </lineage>
</organism>
<dbReference type="InterPro" id="IPR004843">
    <property type="entry name" value="Calcineurin-like_PHP"/>
</dbReference>
<name>A0ABT9W2B8_9BACI</name>